<dbReference type="Proteomes" id="UP001060507">
    <property type="component" value="Unassembled WGS sequence"/>
</dbReference>
<dbReference type="AlphaFoldDB" id="A0A9P3UDC3"/>
<name>A0A9P3UDC3_KLEVA</name>
<evidence type="ECO:0000313" key="2">
    <source>
        <dbReference type="Proteomes" id="UP001060507"/>
    </source>
</evidence>
<protein>
    <submittedName>
        <fullName evidence="1">Uncharacterized protein</fullName>
    </submittedName>
</protein>
<comment type="caution">
    <text evidence="1">The sequence shown here is derived from an EMBL/GenBank/DDBJ whole genome shotgun (WGS) entry which is preliminary data.</text>
</comment>
<organism evidence="1 2">
    <name type="scientific">Klebsiella variicola</name>
    <dbReference type="NCBI Taxonomy" id="244366"/>
    <lineage>
        <taxon>Bacteria</taxon>
        <taxon>Pseudomonadati</taxon>
        <taxon>Pseudomonadota</taxon>
        <taxon>Gammaproteobacteria</taxon>
        <taxon>Enterobacterales</taxon>
        <taxon>Enterobacteriaceae</taxon>
        <taxon>Klebsiella/Raoultella group</taxon>
        <taxon>Klebsiella</taxon>
        <taxon>Klebsiella pneumoniae complex</taxon>
    </lineage>
</organism>
<evidence type="ECO:0000313" key="1">
    <source>
        <dbReference type="EMBL" id="GKJ87380.1"/>
    </source>
</evidence>
<dbReference type="EMBL" id="BQTA01000002">
    <property type="protein sequence ID" value="GKJ87380.1"/>
    <property type="molecule type" value="Genomic_DNA"/>
</dbReference>
<proteinExistence type="predicted"/>
<accession>A0A9P3UDC3</accession>
<dbReference type="RefSeq" id="WP_128205812.1">
    <property type="nucleotide sequence ID" value="NZ_CP032354.1"/>
</dbReference>
<reference evidence="1" key="1">
    <citation type="journal article" date="2022" name="J. Appl. Microbiol.">
        <title>PCR-based ORF typing of Klebsiella pneumoniae for rapid identification of global clones and transmission events.</title>
        <authorList>
            <person name="Nonogaki R."/>
            <person name="Iijima A."/>
            <person name="Kawamura K."/>
            <person name="Kayama S."/>
            <person name="Sugai M."/>
            <person name="Yagi T."/>
            <person name="Arakawa Y."/>
            <person name="Doi Y."/>
            <person name="Suzuki M."/>
        </authorList>
    </citation>
    <scope>NUCLEOTIDE SEQUENCE</scope>
    <source>
        <strain evidence="1">NUKP-37</strain>
    </source>
</reference>
<sequence length="73" mass="8416">MLLTTKRYMFLIDVDSTIPFSALANVCQPPRNSSPFFIHKTFPGRKSLVSRILHKLAKKRQRAVIDYINTLLP</sequence>
<gene>
    <name evidence="1" type="ORF">NUKP37_08250</name>
</gene>